<evidence type="ECO:0000256" key="1">
    <source>
        <dbReference type="SAM" id="MobiDB-lite"/>
    </source>
</evidence>
<feature type="region of interest" description="Disordered" evidence="1">
    <location>
        <begin position="1"/>
        <end position="36"/>
    </location>
</feature>
<dbReference type="Proteomes" id="UP000032439">
    <property type="component" value="Unassembled WGS sequence"/>
</dbReference>
<protein>
    <submittedName>
        <fullName evidence="3">Uncharacterized protein</fullName>
    </submittedName>
</protein>
<dbReference type="PATRIC" id="fig|316.110.peg.4777"/>
<evidence type="ECO:0000256" key="2">
    <source>
        <dbReference type="SAM" id="Phobius"/>
    </source>
</evidence>
<keyword evidence="2" id="KW-0472">Membrane</keyword>
<accession>A0A0D7E5F4</accession>
<dbReference type="AlphaFoldDB" id="A0A0D7E5F4"/>
<evidence type="ECO:0000313" key="3">
    <source>
        <dbReference type="EMBL" id="KIZ36103.1"/>
    </source>
</evidence>
<dbReference type="RefSeq" id="WP_152623968.1">
    <property type="nucleotide sequence ID" value="NZ_JAOEAK010000002.1"/>
</dbReference>
<evidence type="ECO:0000313" key="4">
    <source>
        <dbReference type="Proteomes" id="UP000032439"/>
    </source>
</evidence>
<dbReference type="EMBL" id="JXXD01000093">
    <property type="protein sequence ID" value="KIZ36103.1"/>
    <property type="molecule type" value="Genomic_DNA"/>
</dbReference>
<keyword evidence="2" id="KW-0812">Transmembrane</keyword>
<gene>
    <name evidence="3" type="ORF">LO50_10785</name>
</gene>
<keyword evidence="2" id="KW-1133">Transmembrane helix</keyword>
<name>A0A0D7E5F4_STUST</name>
<comment type="caution">
    <text evidence="3">The sequence shown here is derived from an EMBL/GenBank/DDBJ whole genome shotgun (WGS) entry which is preliminary data.</text>
</comment>
<proteinExistence type="predicted"/>
<sequence>MSSDAGNAVPVRRGRTRRERNDDPTNPANEGKALAALGPQEVDALEDFELDVVDMGNHAVRVPLWDSQLFAAIGIGMLLGSIAGIPIGIYLYYNP</sequence>
<reference evidence="3 4" key="1">
    <citation type="submission" date="2014-11" db="EMBL/GenBank/DDBJ databases">
        <title>Genomics and ecophysiology of heterotrophic nitrogen fixing bacteria isolated from estuarine surface water.</title>
        <authorList>
            <person name="Bentzon-Tilia M."/>
            <person name="Severin I."/>
            <person name="Hansen L.H."/>
            <person name="Riemann L."/>
        </authorList>
    </citation>
    <scope>NUCLEOTIDE SEQUENCE [LARGE SCALE GENOMIC DNA]</scope>
    <source>
        <strain evidence="3 4">BAL361</strain>
    </source>
</reference>
<feature type="transmembrane region" description="Helical" evidence="2">
    <location>
        <begin position="69"/>
        <end position="93"/>
    </location>
</feature>
<organism evidence="3 4">
    <name type="scientific">Stutzerimonas stutzeri</name>
    <name type="common">Pseudomonas stutzeri</name>
    <dbReference type="NCBI Taxonomy" id="316"/>
    <lineage>
        <taxon>Bacteria</taxon>
        <taxon>Pseudomonadati</taxon>
        <taxon>Pseudomonadota</taxon>
        <taxon>Gammaproteobacteria</taxon>
        <taxon>Pseudomonadales</taxon>
        <taxon>Pseudomonadaceae</taxon>
        <taxon>Stutzerimonas</taxon>
    </lineage>
</organism>